<organism evidence="3 4">
    <name type="scientific">Thermacetogenium phaeum (strain ATCC BAA-254 / DSM 26808 / PB)</name>
    <dbReference type="NCBI Taxonomy" id="1089553"/>
    <lineage>
        <taxon>Bacteria</taxon>
        <taxon>Bacillati</taxon>
        <taxon>Bacillota</taxon>
        <taxon>Clostridia</taxon>
        <taxon>Thermoanaerobacterales</taxon>
        <taxon>Thermoanaerobacteraceae</taxon>
        <taxon>Thermacetogenium</taxon>
    </lineage>
</organism>
<reference evidence="3 4" key="1">
    <citation type="journal article" date="2012" name="BMC Genomics">
        <title>Genome-guided analysis of physiological and morphological traits of the fermentative acetate oxidizer Thermacetogenium phaeum.</title>
        <authorList>
            <person name="Oehler D."/>
            <person name="Poehlein A."/>
            <person name="Leimbach A."/>
            <person name="Muller N."/>
            <person name="Daniel R."/>
            <person name="Gottschalk G."/>
            <person name="Schink B."/>
        </authorList>
    </citation>
    <scope>NUCLEOTIDE SEQUENCE [LARGE SCALE GENOMIC DNA]</scope>
    <source>
        <strain evidence="4">ATCC BAA-254 / DSM 26808 / PB</strain>
    </source>
</reference>
<keyword evidence="3" id="KW-0808">Transferase</keyword>
<name>K4LEW0_THEPS</name>
<gene>
    <name evidence="3" type="ordered locus">Tph_c02730</name>
</gene>
<dbReference type="PANTHER" id="PTHR12526">
    <property type="entry name" value="GLYCOSYLTRANSFERASE"/>
    <property type="match status" value="1"/>
</dbReference>
<keyword evidence="3" id="KW-0328">Glycosyltransferase</keyword>
<dbReference type="SUPFAM" id="SSF53756">
    <property type="entry name" value="UDP-Glycosyltransferase/glycogen phosphorylase"/>
    <property type="match status" value="1"/>
</dbReference>
<keyword evidence="4" id="KW-1185">Reference proteome</keyword>
<feature type="domain" description="Glycosyl transferase family 1" evidence="1">
    <location>
        <begin position="192"/>
        <end position="345"/>
    </location>
</feature>
<evidence type="ECO:0000259" key="1">
    <source>
        <dbReference type="Pfam" id="PF00534"/>
    </source>
</evidence>
<sequence>MQEKIALFVPSLRGGGAERVMVNLARGFAERGISVELVLAKVEGPYLSKVPKDVRIVDLKACRVLYALPGLVRYLKREKPLAMLSTLNHANIIALWAKRLARVSTRIVVREASTIRLSSANAPTVKGRFMPLLMRLFYSWADAVVAISKGVAEDLIQITKLPKEKVKVIYNPVITNEIFEKAEEPVEHPWFAQGEPPVILGVGRLTEQKDFATLIRAFHLVRKECNAKLVILGEGEKRAELEKLVEGLGLKEDVDMPGFVKNPFKYMKRATVFVFSSKWEGFGNVLVEAMAVGTPVVSTDCPSGPAEILEGGEYGYLVPLGDINAMARAILSIIKEKKIDTGFQQHALKFTVDKIVECYLEVLYVQNKQKK</sequence>
<proteinExistence type="predicted"/>
<dbReference type="HOGENOM" id="CLU_009583_0_0_9"/>
<dbReference type="PANTHER" id="PTHR12526:SF630">
    <property type="entry name" value="GLYCOSYLTRANSFERASE"/>
    <property type="match status" value="1"/>
</dbReference>
<dbReference type="eggNOG" id="COG0438">
    <property type="taxonomic scope" value="Bacteria"/>
</dbReference>
<dbReference type="Gene3D" id="3.40.50.2000">
    <property type="entry name" value="Glycogen Phosphorylase B"/>
    <property type="match status" value="2"/>
</dbReference>
<dbReference type="AlphaFoldDB" id="K4LEW0"/>
<evidence type="ECO:0000313" key="4">
    <source>
        <dbReference type="Proteomes" id="UP000000467"/>
    </source>
</evidence>
<evidence type="ECO:0000313" key="3">
    <source>
        <dbReference type="EMBL" id="AFV10520.1"/>
    </source>
</evidence>
<dbReference type="RefSeq" id="WP_015049439.1">
    <property type="nucleotide sequence ID" value="NC_018870.1"/>
</dbReference>
<dbReference type="Pfam" id="PF13439">
    <property type="entry name" value="Glyco_transf_4"/>
    <property type="match status" value="1"/>
</dbReference>
<evidence type="ECO:0000259" key="2">
    <source>
        <dbReference type="Pfam" id="PF13439"/>
    </source>
</evidence>
<dbReference type="InterPro" id="IPR001296">
    <property type="entry name" value="Glyco_trans_1"/>
</dbReference>
<dbReference type="Pfam" id="PF00534">
    <property type="entry name" value="Glycos_transf_1"/>
    <property type="match status" value="1"/>
</dbReference>
<dbReference type="Proteomes" id="UP000000467">
    <property type="component" value="Chromosome"/>
</dbReference>
<dbReference type="CDD" id="cd03811">
    <property type="entry name" value="GT4_GT28_WabH-like"/>
    <property type="match status" value="1"/>
</dbReference>
<protein>
    <submittedName>
        <fullName evidence="3">Glycosyl transferase</fullName>
        <ecNumber evidence="3">2.4.1.-</ecNumber>
    </submittedName>
</protein>
<feature type="domain" description="Glycosyltransferase subfamily 4-like N-terminal" evidence="2">
    <location>
        <begin position="15"/>
        <end position="176"/>
    </location>
</feature>
<accession>K4LEW0</accession>
<dbReference type="InterPro" id="IPR028098">
    <property type="entry name" value="Glyco_trans_4-like_N"/>
</dbReference>
<dbReference type="EMBL" id="CP003732">
    <property type="protein sequence ID" value="AFV10520.1"/>
    <property type="molecule type" value="Genomic_DNA"/>
</dbReference>
<dbReference type="EC" id="2.4.1.-" evidence="3"/>
<dbReference type="STRING" id="1089553.Tph_c02730"/>
<dbReference type="GO" id="GO:0016757">
    <property type="term" value="F:glycosyltransferase activity"/>
    <property type="evidence" value="ECO:0007669"/>
    <property type="project" value="UniProtKB-KW"/>
</dbReference>
<dbReference type="KEGG" id="tpz:Tph_c02730"/>